<proteinExistence type="predicted"/>
<dbReference type="Proteomes" id="UP001152797">
    <property type="component" value="Unassembled WGS sequence"/>
</dbReference>
<name>A0A9P1GM73_9DINO</name>
<comment type="caution">
    <text evidence="2">The sequence shown here is derived from an EMBL/GenBank/DDBJ whole genome shotgun (WGS) entry which is preliminary data.</text>
</comment>
<evidence type="ECO:0000313" key="2">
    <source>
        <dbReference type="EMBL" id="CAI4017411.1"/>
    </source>
</evidence>
<feature type="region of interest" description="Disordered" evidence="1">
    <location>
        <begin position="149"/>
        <end position="198"/>
    </location>
</feature>
<feature type="compositionally biased region" description="Basic and acidic residues" evidence="1">
    <location>
        <begin position="179"/>
        <end position="197"/>
    </location>
</feature>
<dbReference type="EMBL" id="CAMXCT020006634">
    <property type="protein sequence ID" value="CAL1170786.1"/>
    <property type="molecule type" value="Genomic_DNA"/>
</dbReference>
<evidence type="ECO:0000313" key="4">
    <source>
        <dbReference type="Proteomes" id="UP001152797"/>
    </source>
</evidence>
<keyword evidence="4" id="KW-1185">Reference proteome</keyword>
<evidence type="ECO:0000313" key="3">
    <source>
        <dbReference type="EMBL" id="CAL4804723.1"/>
    </source>
</evidence>
<reference evidence="2" key="1">
    <citation type="submission" date="2022-10" db="EMBL/GenBank/DDBJ databases">
        <authorList>
            <person name="Chen Y."/>
            <person name="Dougan E. K."/>
            <person name="Chan C."/>
            <person name="Rhodes N."/>
            <person name="Thang M."/>
        </authorList>
    </citation>
    <scope>NUCLEOTIDE SEQUENCE</scope>
</reference>
<sequence>MGGAPVFFGDPEKMRFEDEQAQLGDLDCHWLRCSANGMPMPDLLSDDPSKYHFRSMFRATVQASDLPRGEGKGVLSSFVVQKMAQHGQKVQEMMLSPKDFLLEALDLWEKLYLCMSRALRLMSQHAEHRPPSGQIRGFGRGRGFGGYPLEQPQAVSVPQDSGEDAQSSDSAAEDEDEEKSEKPQETGREAEAKLEQQKKHRRQVERVEVLRTLQRLLESCWPLLEDGQRREILSFAVENISLGLQQIFQDAAEEHRDDEIQSLGMGRFLAQELSEMQMGLASQQRSVSWPPSVCNMVLTAFETQIGLFRRTSQSYHHFGNFVSMSSAPPELSYPVTSPSAGQCQRLKQWKKVIRKLRKGDEGDGTGTGSRGAAAVLGTWGCLPTAAQYVSLSFLFDWTGFNSSSVVCRHFWKLCHQAASWEGIQLVAMGVDQQGCELLDNNARLAFRSDSKICMNHWMVRYLRLGMAMETSKRPILLGPNTKQLQRLAKAFELRGFAWPWSFPQHELDRLASAKAPAKRKSRKLPVPWMADTASEGAFDAQQEVLLTFPESEEVLHLSVCSERTILTRSHASLGGAWFEAAYAEVAWIFDPQALASVDLLSLALISNGLAHSRSKGQDTLRLFLRGHGAKASPHALLASAPAAAPLVQQEMRQEPVLGPGVYVSAETNDRSLDDVGEYEDDEVVSDAINDPMGFFGAAGKSTLQSPWQLPSPSLTSLQSGDRWGLALVKVMGGFDADRYTMGRMVGLLVLLNQKVIGCCWCHGVNGFKSQAAFLEVQAMGGSHVGLAAQRLAEQPPLKEWLKALETAPVLRAQFRAA</sequence>
<gene>
    <name evidence="2" type="ORF">C1SCF055_LOCUS42055</name>
</gene>
<dbReference type="EMBL" id="CAMXCT010006634">
    <property type="protein sequence ID" value="CAI4017411.1"/>
    <property type="molecule type" value="Genomic_DNA"/>
</dbReference>
<dbReference type="AlphaFoldDB" id="A0A9P1GM73"/>
<evidence type="ECO:0000256" key="1">
    <source>
        <dbReference type="SAM" id="MobiDB-lite"/>
    </source>
</evidence>
<organism evidence="2">
    <name type="scientific">Cladocopium goreaui</name>
    <dbReference type="NCBI Taxonomy" id="2562237"/>
    <lineage>
        <taxon>Eukaryota</taxon>
        <taxon>Sar</taxon>
        <taxon>Alveolata</taxon>
        <taxon>Dinophyceae</taxon>
        <taxon>Suessiales</taxon>
        <taxon>Symbiodiniaceae</taxon>
        <taxon>Cladocopium</taxon>
    </lineage>
</organism>
<protein>
    <submittedName>
        <fullName evidence="3">Cyclic nucleotide-binding domain-containing protein</fullName>
    </submittedName>
</protein>
<reference evidence="3 4" key="2">
    <citation type="submission" date="2024-05" db="EMBL/GenBank/DDBJ databases">
        <authorList>
            <person name="Chen Y."/>
            <person name="Shah S."/>
            <person name="Dougan E. K."/>
            <person name="Thang M."/>
            <person name="Chan C."/>
        </authorList>
    </citation>
    <scope>NUCLEOTIDE SEQUENCE [LARGE SCALE GENOMIC DNA]</scope>
</reference>
<dbReference type="EMBL" id="CAMXCT030006634">
    <property type="protein sequence ID" value="CAL4804723.1"/>
    <property type="molecule type" value="Genomic_DNA"/>
</dbReference>
<accession>A0A9P1GM73</accession>